<dbReference type="RefSeq" id="WP_380922345.1">
    <property type="nucleotide sequence ID" value="NZ_JBHUPE010000007.1"/>
</dbReference>
<dbReference type="EMBL" id="JBHUPE010000007">
    <property type="protein sequence ID" value="MFD2905623.1"/>
    <property type="molecule type" value="Genomic_DNA"/>
</dbReference>
<accession>A0ABW5YYY4</accession>
<protein>
    <submittedName>
        <fullName evidence="2">Helix-turn-helix domain-containing protein</fullName>
    </submittedName>
</protein>
<comment type="caution">
    <text evidence="2">The sequence shown here is derived from an EMBL/GenBank/DDBJ whole genome shotgun (WGS) entry which is preliminary data.</text>
</comment>
<evidence type="ECO:0000259" key="1">
    <source>
        <dbReference type="Pfam" id="PF13518"/>
    </source>
</evidence>
<sequence>MNKKNKHSFEFKLSCVRQMDEHYRSAKSLGEEFGITYSLFETWYKIYKYQGESGLLPRKGERHFSASFKLSVLTAIREELSNILGALHKGQPFLLLLGKISDTTSPY</sequence>
<keyword evidence="3" id="KW-1185">Reference proteome</keyword>
<organism evidence="2 3">
    <name type="scientific">Sphingobacterium anhuiense</name>
    <dbReference type="NCBI Taxonomy" id="493780"/>
    <lineage>
        <taxon>Bacteria</taxon>
        <taxon>Pseudomonadati</taxon>
        <taxon>Bacteroidota</taxon>
        <taxon>Sphingobacteriia</taxon>
        <taxon>Sphingobacteriales</taxon>
        <taxon>Sphingobacteriaceae</taxon>
        <taxon>Sphingobacterium</taxon>
    </lineage>
</organism>
<proteinExistence type="predicted"/>
<dbReference type="InterPro" id="IPR010921">
    <property type="entry name" value="Trp_repressor/repl_initiator"/>
</dbReference>
<gene>
    <name evidence="2" type="ORF">ACFS6I_16970</name>
</gene>
<dbReference type="SUPFAM" id="SSF48295">
    <property type="entry name" value="TrpR-like"/>
    <property type="match status" value="1"/>
</dbReference>
<feature type="domain" description="Insertion element IS150 protein InsJ-like helix-turn-helix" evidence="1">
    <location>
        <begin position="11"/>
        <end position="60"/>
    </location>
</feature>
<dbReference type="Proteomes" id="UP001597509">
    <property type="component" value="Unassembled WGS sequence"/>
</dbReference>
<evidence type="ECO:0000313" key="2">
    <source>
        <dbReference type="EMBL" id="MFD2905623.1"/>
    </source>
</evidence>
<dbReference type="InterPro" id="IPR055247">
    <property type="entry name" value="InsJ-like_HTH"/>
</dbReference>
<reference evidence="3" key="1">
    <citation type="journal article" date="2019" name="Int. J. Syst. Evol. Microbiol.">
        <title>The Global Catalogue of Microorganisms (GCM) 10K type strain sequencing project: providing services to taxonomists for standard genome sequencing and annotation.</title>
        <authorList>
            <consortium name="The Broad Institute Genomics Platform"/>
            <consortium name="The Broad Institute Genome Sequencing Center for Infectious Disease"/>
            <person name="Wu L."/>
            <person name="Ma J."/>
        </authorList>
    </citation>
    <scope>NUCLEOTIDE SEQUENCE [LARGE SCALE GENOMIC DNA]</scope>
    <source>
        <strain evidence="3">KCTC 22209</strain>
    </source>
</reference>
<dbReference type="InterPro" id="IPR036388">
    <property type="entry name" value="WH-like_DNA-bd_sf"/>
</dbReference>
<dbReference type="Pfam" id="PF13518">
    <property type="entry name" value="HTH_28"/>
    <property type="match status" value="1"/>
</dbReference>
<evidence type="ECO:0000313" key="3">
    <source>
        <dbReference type="Proteomes" id="UP001597509"/>
    </source>
</evidence>
<dbReference type="Gene3D" id="1.10.10.10">
    <property type="entry name" value="Winged helix-like DNA-binding domain superfamily/Winged helix DNA-binding domain"/>
    <property type="match status" value="1"/>
</dbReference>
<name>A0ABW5YYY4_9SPHI</name>